<evidence type="ECO:0000256" key="1">
    <source>
        <dbReference type="ARBA" id="ARBA00004141"/>
    </source>
</evidence>
<keyword evidence="8" id="KW-0406">Ion transport</keyword>
<evidence type="ECO:0000256" key="12">
    <source>
        <dbReference type="SAM" id="MobiDB-lite"/>
    </source>
</evidence>
<feature type="transmembrane region" description="Helical" evidence="13">
    <location>
        <begin position="340"/>
        <end position="362"/>
    </location>
</feature>
<keyword evidence="7 13" id="KW-1133">Transmembrane helix</keyword>
<dbReference type="InterPro" id="IPR013099">
    <property type="entry name" value="K_chnl_dom"/>
</dbReference>
<evidence type="ECO:0000256" key="13">
    <source>
        <dbReference type="SAM" id="Phobius"/>
    </source>
</evidence>
<evidence type="ECO:0000259" key="15">
    <source>
        <dbReference type="Pfam" id="PF07885"/>
    </source>
</evidence>
<feature type="compositionally biased region" description="Basic residues" evidence="12">
    <location>
        <begin position="83"/>
        <end position="102"/>
    </location>
</feature>
<feature type="domain" description="Calcium-activated potassium channel BK alpha subunit" evidence="14">
    <location>
        <begin position="641"/>
        <end position="728"/>
    </location>
</feature>
<keyword evidence="9 13" id="KW-0472">Membrane</keyword>
<feature type="compositionally biased region" description="Low complexity" evidence="12">
    <location>
        <begin position="125"/>
        <end position="140"/>
    </location>
</feature>
<dbReference type="AlphaFoldDB" id="A0A077WWX2"/>
<evidence type="ECO:0008006" key="18">
    <source>
        <dbReference type="Google" id="ProtNLM"/>
    </source>
</evidence>
<evidence type="ECO:0000256" key="5">
    <source>
        <dbReference type="ARBA" id="ARBA00022826"/>
    </source>
</evidence>
<feature type="region of interest" description="Disordered" evidence="12">
    <location>
        <begin position="796"/>
        <end position="839"/>
    </location>
</feature>
<dbReference type="Pfam" id="PF07885">
    <property type="entry name" value="Ion_trans_2"/>
    <property type="match status" value="1"/>
</dbReference>
<feature type="compositionally biased region" description="Basic and acidic residues" evidence="12">
    <location>
        <begin position="159"/>
        <end position="168"/>
    </location>
</feature>
<feature type="transmembrane region" description="Helical" evidence="13">
    <location>
        <begin position="268"/>
        <end position="289"/>
    </location>
</feature>
<evidence type="ECO:0000256" key="3">
    <source>
        <dbReference type="ARBA" id="ARBA00022538"/>
    </source>
</evidence>
<accession>A0A077WWX2</accession>
<evidence type="ECO:0000313" key="17">
    <source>
        <dbReference type="EMBL" id="CDS11503.1"/>
    </source>
</evidence>
<feature type="transmembrane region" description="Helical" evidence="13">
    <location>
        <begin position="312"/>
        <end position="333"/>
    </location>
</feature>
<evidence type="ECO:0000256" key="6">
    <source>
        <dbReference type="ARBA" id="ARBA00022958"/>
    </source>
</evidence>
<keyword evidence="6" id="KW-0630">Potassium</keyword>
<comment type="subcellular location">
    <subcellularLocation>
        <location evidence="1">Membrane</location>
        <topology evidence="1">Multi-pass membrane protein</topology>
    </subcellularLocation>
</comment>
<feature type="domain" description="RCK N-terminal" evidence="16">
    <location>
        <begin position="908"/>
        <end position="1019"/>
    </location>
</feature>
<dbReference type="PANTHER" id="PTHR10027">
    <property type="entry name" value="CALCIUM-ACTIVATED POTASSIUM CHANNEL ALPHA CHAIN"/>
    <property type="match status" value="1"/>
</dbReference>
<dbReference type="GO" id="GO:0005228">
    <property type="term" value="F:intracellular sodium-activated potassium channel activity"/>
    <property type="evidence" value="ECO:0007669"/>
    <property type="project" value="TreeGrafter"/>
</dbReference>
<dbReference type="Pfam" id="PF22614">
    <property type="entry name" value="Slo-like_RCK"/>
    <property type="match status" value="2"/>
</dbReference>
<feature type="compositionally biased region" description="Polar residues" evidence="12">
    <location>
        <begin position="811"/>
        <end position="824"/>
    </location>
</feature>
<dbReference type="Gene3D" id="1.10.287.70">
    <property type="match status" value="1"/>
</dbReference>
<dbReference type="GO" id="GO:0015271">
    <property type="term" value="F:outward rectifier potassium channel activity"/>
    <property type="evidence" value="ECO:0007669"/>
    <property type="project" value="TreeGrafter"/>
</dbReference>
<dbReference type="Pfam" id="PF03493">
    <property type="entry name" value="BK_channel_a"/>
    <property type="match status" value="1"/>
</dbReference>
<dbReference type="GO" id="GO:0005886">
    <property type="term" value="C:plasma membrane"/>
    <property type="evidence" value="ECO:0007669"/>
    <property type="project" value="TreeGrafter"/>
</dbReference>
<evidence type="ECO:0000259" key="16">
    <source>
        <dbReference type="Pfam" id="PF22614"/>
    </source>
</evidence>
<feature type="transmembrane region" description="Helical" evidence="13">
    <location>
        <begin position="407"/>
        <end position="425"/>
    </location>
</feature>
<keyword evidence="2" id="KW-0813">Transport</keyword>
<dbReference type="PANTHER" id="PTHR10027:SF10">
    <property type="entry name" value="SLOWPOKE 2, ISOFORM D"/>
    <property type="match status" value="1"/>
</dbReference>
<dbReference type="EMBL" id="LK023346">
    <property type="protein sequence ID" value="CDS11503.1"/>
    <property type="molecule type" value="Genomic_DNA"/>
</dbReference>
<comment type="catalytic activity">
    <reaction evidence="11">
        <text>K(+)(in) = K(+)(out)</text>
        <dbReference type="Rhea" id="RHEA:29463"/>
        <dbReference type="ChEBI" id="CHEBI:29103"/>
    </reaction>
</comment>
<keyword evidence="10" id="KW-0407">Ion channel</keyword>
<keyword evidence="5" id="KW-0631">Potassium channel</keyword>
<evidence type="ECO:0000256" key="11">
    <source>
        <dbReference type="ARBA" id="ARBA00034430"/>
    </source>
</evidence>
<reference evidence="17" key="1">
    <citation type="journal article" date="2014" name="Genome Announc.">
        <title>De novo whole-genome sequence and genome annotation of Lichtheimia ramosa.</title>
        <authorList>
            <person name="Linde J."/>
            <person name="Schwartze V."/>
            <person name="Binder U."/>
            <person name="Lass-Florl C."/>
            <person name="Voigt K."/>
            <person name="Horn F."/>
        </authorList>
    </citation>
    <scope>NUCLEOTIDE SEQUENCE</scope>
    <source>
        <strain evidence="17">JMRC FSU:6197</strain>
    </source>
</reference>
<dbReference type="Gene3D" id="3.40.50.720">
    <property type="entry name" value="NAD(P)-binding Rossmann-like Domain"/>
    <property type="match status" value="1"/>
</dbReference>
<evidence type="ECO:0000256" key="4">
    <source>
        <dbReference type="ARBA" id="ARBA00022692"/>
    </source>
</evidence>
<dbReference type="SUPFAM" id="SSF81324">
    <property type="entry name" value="Voltage-gated potassium channels"/>
    <property type="match status" value="1"/>
</dbReference>
<evidence type="ECO:0000256" key="2">
    <source>
        <dbReference type="ARBA" id="ARBA00022448"/>
    </source>
</evidence>
<dbReference type="InterPro" id="IPR047871">
    <property type="entry name" value="K_chnl_Slo-like"/>
</dbReference>
<feature type="transmembrane region" description="Helical" evidence="13">
    <location>
        <begin position="437"/>
        <end position="455"/>
    </location>
</feature>
<evidence type="ECO:0000256" key="9">
    <source>
        <dbReference type="ARBA" id="ARBA00023136"/>
    </source>
</evidence>
<feature type="transmembrane region" description="Helical" evidence="13">
    <location>
        <begin position="368"/>
        <end position="387"/>
    </location>
</feature>
<sequence>MHIGRNSKQKGDEESLLPDNYHSVNQQYGAVLTASAPPSHVHHRRHVFSHLQEDEASSRGSSEVEESEKGTRNNGEQVAAASGRRKAALAERKRRRMHRHHHAESSAQILLPNIMRGRKSKKKGSSSNNNNNNNSSSSSSRTCSDQEDNDSDSNSTSEKSNRSIHPDDVFLEGDDLSRIATADLVLPALDPEADEVIATAASQRSLDQWFKRRSNVNFSTVRTKYRASRKAVRDEKAEVSSIFNHVRHYFHWHPIISKIRNILLANQTIVLFVYIDFLVDLLFCLAYTVEMKQEFDVNLTPHWMYKWRSYDLWFFCQVLTFWNLGSFLIRIFLTGHPISVLISFRSLIEMVTTVPFLISNFMEHGQLLYVPYFLRSWVLLLRIKSAMKIKTNLQMTDKPVDLLKSKLIHLICTLMVLLYNGMAAFQFCEATFANVNYSILDSLYFVMVTLSTVGYGDMTVQTEGGRIVVMLIILTSLAVLPSLVTDVLATNRKRNEGGGHVSSGSMPFILIVGAFRLEQVNEILDGFLNRENAERHLNVVFLDINRPPDDLKLLERNSMWGHRIQFLHGSVLNEKTLQRVRARYAKAIFTISDQNATNAAEEDERNTVRLWSLYCYTVSHNVPIYSYNLSPSTAIYQKVAKEIICVREFKQYLLAMNCRCRGVSTMITNLLHQRQPANRYDEPWQAQYDDGSCNEIYTEKPAPYMIGEDFGYVAWVVFKECQVILFAIKTYAADRDEYEILLNPSNDYTIKYTDLCVYISESPKEIRDIEYLNGTYVGQTIQRMKMIRPRMPMAQQQWLSNLQQQQPPMPNSTNTNTQSHPSSNTHKKPPPERYKLSRLPTPRHALLTGSRALISRLGQSPVPHHNHTLDDDSSGTSLMDDVSLPLSYVLDEHVDDIQKVTIESAANMRGHILVCVHREVVNIFKFIYNLRSPHMRPEALQDIVILCSTLPKKKTFELISMFPKVYFIVGNCRQPDDLLKAGVKRAKQVVVMSEKDCLDECEYNSDSPAIMTSHIIDLLVQERAEGAYTIVNLVEKSNIRFMHLLQEKDVAEEIDVFYTPAYAAGDVIADSLINNVLLSQTYYKPDIVSIIKTLCGMPGPLLDGSAAHLMSSSQDFSTVTSAMIHAPHLTSISMPPEFVNQTFAYMFETLLLDYGIMPLGLLRAADDSLGNELPFVYTNPVPSLILKASDQVYILSSPQLGFC</sequence>
<organism evidence="17">
    <name type="scientific">Lichtheimia ramosa</name>
    <dbReference type="NCBI Taxonomy" id="688394"/>
    <lineage>
        <taxon>Eukaryota</taxon>
        <taxon>Fungi</taxon>
        <taxon>Fungi incertae sedis</taxon>
        <taxon>Mucoromycota</taxon>
        <taxon>Mucoromycotina</taxon>
        <taxon>Mucoromycetes</taxon>
        <taxon>Mucorales</taxon>
        <taxon>Lichtheimiaceae</taxon>
        <taxon>Lichtheimia</taxon>
    </lineage>
</organism>
<feature type="transmembrane region" description="Helical" evidence="13">
    <location>
        <begin position="467"/>
        <end position="484"/>
    </location>
</feature>
<evidence type="ECO:0000256" key="8">
    <source>
        <dbReference type="ARBA" id="ARBA00023065"/>
    </source>
</evidence>
<keyword evidence="3" id="KW-0633">Potassium transport</keyword>
<feature type="domain" description="Potassium channel" evidence="15">
    <location>
        <begin position="422"/>
        <end position="488"/>
    </location>
</feature>
<feature type="region of interest" description="Disordered" evidence="12">
    <location>
        <begin position="1"/>
        <end position="22"/>
    </location>
</feature>
<feature type="domain" description="RCK N-terminal" evidence="16">
    <location>
        <begin position="508"/>
        <end position="624"/>
    </location>
</feature>
<protein>
    <recommendedName>
        <fullName evidence="18">Potassium channel domain-containing protein</fullName>
    </recommendedName>
</protein>
<dbReference type="OrthoDB" id="297496at2759"/>
<evidence type="ECO:0000256" key="10">
    <source>
        <dbReference type="ARBA" id="ARBA00023303"/>
    </source>
</evidence>
<name>A0A077WWX2_9FUNG</name>
<evidence type="ECO:0000259" key="14">
    <source>
        <dbReference type="Pfam" id="PF03493"/>
    </source>
</evidence>
<proteinExistence type="predicted"/>
<dbReference type="InterPro" id="IPR003929">
    <property type="entry name" value="K_chnl_BK_asu"/>
</dbReference>
<feature type="compositionally biased region" description="Low complexity" evidence="12">
    <location>
        <begin position="796"/>
        <end position="806"/>
    </location>
</feature>
<feature type="region of interest" description="Disordered" evidence="12">
    <location>
        <begin position="50"/>
        <end position="168"/>
    </location>
</feature>
<gene>
    <name evidence="17" type="ORF">LRAMOSA03766</name>
</gene>
<keyword evidence="4 13" id="KW-0812">Transmembrane</keyword>
<evidence type="ECO:0000256" key="7">
    <source>
        <dbReference type="ARBA" id="ARBA00022989"/>
    </source>
</evidence>
<dbReference type="InterPro" id="IPR003148">
    <property type="entry name" value="RCK_N"/>
</dbReference>